<name>A0A518D2L1_9BACT</name>
<dbReference type="InterPro" id="IPR050465">
    <property type="entry name" value="UPF0194_transport"/>
</dbReference>
<keyword evidence="2 3" id="KW-0175">Coiled coil</keyword>
<feature type="coiled-coil region" evidence="3">
    <location>
        <begin position="229"/>
        <end position="288"/>
    </location>
</feature>
<dbReference type="Proteomes" id="UP000319342">
    <property type="component" value="Chromosome"/>
</dbReference>
<feature type="coiled-coil region" evidence="3">
    <location>
        <begin position="132"/>
        <end position="178"/>
    </location>
</feature>
<dbReference type="RefSeq" id="WP_145189552.1">
    <property type="nucleotide sequence ID" value="NZ_CP036290.1"/>
</dbReference>
<reference evidence="7 8" key="1">
    <citation type="submission" date="2019-02" db="EMBL/GenBank/DDBJ databases">
        <title>Deep-cultivation of Planctomycetes and their phenomic and genomic characterization uncovers novel biology.</title>
        <authorList>
            <person name="Wiegand S."/>
            <person name="Jogler M."/>
            <person name="Boedeker C."/>
            <person name="Pinto D."/>
            <person name="Vollmers J."/>
            <person name="Rivas-Marin E."/>
            <person name="Kohn T."/>
            <person name="Peeters S.H."/>
            <person name="Heuer A."/>
            <person name="Rast P."/>
            <person name="Oberbeckmann S."/>
            <person name="Bunk B."/>
            <person name="Jeske O."/>
            <person name="Meyerdierks A."/>
            <person name="Storesund J.E."/>
            <person name="Kallscheuer N."/>
            <person name="Luecker S."/>
            <person name="Lage O.M."/>
            <person name="Pohl T."/>
            <person name="Merkel B.J."/>
            <person name="Hornburger P."/>
            <person name="Mueller R.-W."/>
            <person name="Bruemmer F."/>
            <person name="Labrenz M."/>
            <person name="Spormann A.M."/>
            <person name="Op den Camp H."/>
            <person name="Overmann J."/>
            <person name="Amann R."/>
            <person name="Jetten M.S.M."/>
            <person name="Mascher T."/>
            <person name="Medema M.H."/>
            <person name="Devos D.P."/>
            <person name="Kaster A.-K."/>
            <person name="Ovreas L."/>
            <person name="Rohde M."/>
            <person name="Galperin M.Y."/>
            <person name="Jogler C."/>
        </authorList>
    </citation>
    <scope>NUCLEOTIDE SEQUENCE [LARGE SCALE GENOMIC DNA]</scope>
    <source>
        <strain evidence="7 8">Pla163</strain>
    </source>
</reference>
<keyword evidence="8" id="KW-1185">Reference proteome</keyword>
<evidence type="ECO:0000256" key="3">
    <source>
        <dbReference type="SAM" id="Coils"/>
    </source>
</evidence>
<dbReference type="OrthoDB" id="259669at2"/>
<feature type="compositionally biased region" description="Gly residues" evidence="4">
    <location>
        <begin position="500"/>
        <end position="553"/>
    </location>
</feature>
<evidence type="ECO:0000313" key="7">
    <source>
        <dbReference type="EMBL" id="QDU85707.1"/>
    </source>
</evidence>
<dbReference type="Pfam" id="PF25975">
    <property type="entry name" value="CzcB_C"/>
    <property type="match status" value="1"/>
</dbReference>
<dbReference type="GO" id="GO:0030313">
    <property type="term" value="C:cell envelope"/>
    <property type="evidence" value="ECO:0007669"/>
    <property type="project" value="UniProtKB-SubCell"/>
</dbReference>
<dbReference type="PANTHER" id="PTHR32347">
    <property type="entry name" value="EFFLUX SYSTEM COMPONENT YKNX-RELATED"/>
    <property type="match status" value="1"/>
</dbReference>
<comment type="subcellular location">
    <subcellularLocation>
        <location evidence="1">Cell envelope</location>
    </subcellularLocation>
</comment>
<feature type="region of interest" description="Disordered" evidence="4">
    <location>
        <begin position="485"/>
        <end position="601"/>
    </location>
</feature>
<evidence type="ECO:0000313" key="8">
    <source>
        <dbReference type="Proteomes" id="UP000319342"/>
    </source>
</evidence>
<evidence type="ECO:0000256" key="4">
    <source>
        <dbReference type="SAM" id="MobiDB-lite"/>
    </source>
</evidence>
<feature type="compositionally biased region" description="Low complexity" evidence="4">
    <location>
        <begin position="574"/>
        <end position="591"/>
    </location>
</feature>
<accession>A0A518D2L1</accession>
<gene>
    <name evidence="7" type="primary">macA_2</name>
    <name evidence="7" type="ORF">Pla163_28400</name>
</gene>
<sequence>MNRTLLLILIAAAVAVGGWIVVAEPFGGGSDASLKGVQARRGPLDITVLETGNLKAAKSVSLRSEIEGRTTILYLIEEGTQVEPGTLLCRLDTANLVDDSVNQEIAVRNAESAMVKAEQALQIQGSQNQSDIAAAERRLEFAIKDLEKYREGDWPQQLKQAGDDILLAEEELKRAEDKLTWSQTLFDDGFLTRTELEADQLAAQRNTIRLEQSKRAKELLEQYDYPRQIRSLEADVDEFGRELERVKLQAAARLVDFQTDLDSKVRKLELENEKFDKIIQQLDKTEIRAPVSGMVVYYKERSRWGNGDPISEGMEVRERQELITIPSSDGMVVEASVHESVLEQVNVGQEVRITVDALPEREFRGRVTTKGVLPDQNSWWANPDLRVYRTEIAVLDPDPAMRPGMTCAIRVQVAHLPDVVHIPVQARFFRGEQAVVFISNDGEIEVREVELGLFNESWIEVVSGLEEGEEVLLSAPPGFDFADVPPMSPQLGSQEPTAEGMGGAPNPGGGAPAYGDGAKGGGRPQGAGREGAGANGAGRPAGKGSRGPGGAGGTESSSATGQPLGANASKVEETAAANAAPVGAEAVGAETTPAASEVPGQ</sequence>
<dbReference type="Pfam" id="PF25990">
    <property type="entry name" value="Beta-barrel_YknX"/>
    <property type="match status" value="1"/>
</dbReference>
<evidence type="ECO:0000259" key="6">
    <source>
        <dbReference type="Pfam" id="PF25990"/>
    </source>
</evidence>
<proteinExistence type="predicted"/>
<dbReference type="EMBL" id="CP036290">
    <property type="protein sequence ID" value="QDU85707.1"/>
    <property type="molecule type" value="Genomic_DNA"/>
</dbReference>
<feature type="domain" description="CzcB-like C-terminal circularly permuted SH3-like" evidence="5">
    <location>
        <begin position="431"/>
        <end position="471"/>
    </location>
</feature>
<dbReference type="InterPro" id="IPR058636">
    <property type="entry name" value="Beta-barrel_YknX"/>
</dbReference>
<evidence type="ECO:0000256" key="1">
    <source>
        <dbReference type="ARBA" id="ARBA00004196"/>
    </source>
</evidence>
<feature type="domain" description="YknX-like beta-barrel" evidence="6">
    <location>
        <begin position="331"/>
        <end position="411"/>
    </location>
</feature>
<dbReference type="PANTHER" id="PTHR32347:SF23">
    <property type="entry name" value="BLL5650 PROTEIN"/>
    <property type="match status" value="1"/>
</dbReference>
<dbReference type="InterPro" id="IPR058649">
    <property type="entry name" value="CzcB_C"/>
</dbReference>
<evidence type="ECO:0000259" key="5">
    <source>
        <dbReference type="Pfam" id="PF25975"/>
    </source>
</evidence>
<dbReference type="Gene3D" id="2.40.30.170">
    <property type="match status" value="1"/>
</dbReference>
<dbReference type="Gene3D" id="2.40.420.20">
    <property type="match status" value="1"/>
</dbReference>
<organism evidence="7 8">
    <name type="scientific">Rohdeia mirabilis</name>
    <dbReference type="NCBI Taxonomy" id="2528008"/>
    <lineage>
        <taxon>Bacteria</taxon>
        <taxon>Pseudomonadati</taxon>
        <taxon>Planctomycetota</taxon>
        <taxon>Planctomycetia</taxon>
        <taxon>Planctomycetia incertae sedis</taxon>
        <taxon>Rohdeia</taxon>
    </lineage>
</organism>
<dbReference type="AlphaFoldDB" id="A0A518D2L1"/>
<protein>
    <submittedName>
        <fullName evidence="7">Macrolide export protein MacA</fullName>
    </submittedName>
</protein>
<evidence type="ECO:0000256" key="2">
    <source>
        <dbReference type="ARBA" id="ARBA00023054"/>
    </source>
</evidence>